<dbReference type="AlphaFoldDB" id="A0A6V7GY95"/>
<sequence>MIEKFTPTNVAVTMFFSWILYSSAFDYRRYRFSFVNPTVCPASTRAREIEL</sequence>
<protein>
    <submittedName>
        <fullName evidence="1">Uncharacterized protein</fullName>
    </submittedName>
</protein>
<dbReference type="EMBL" id="CAJDYZ010001121">
    <property type="protein sequence ID" value="CAD1468674.1"/>
    <property type="molecule type" value="Genomic_DNA"/>
</dbReference>
<evidence type="ECO:0000313" key="1">
    <source>
        <dbReference type="EMBL" id="CAD1468674.1"/>
    </source>
</evidence>
<dbReference type="Proteomes" id="UP000752696">
    <property type="component" value="Unassembled WGS sequence"/>
</dbReference>
<comment type="caution">
    <text evidence="1">The sequence shown here is derived from an EMBL/GenBank/DDBJ whole genome shotgun (WGS) entry which is preliminary data.</text>
</comment>
<organism evidence="1 2">
    <name type="scientific">Heterotrigona itama</name>
    <dbReference type="NCBI Taxonomy" id="395501"/>
    <lineage>
        <taxon>Eukaryota</taxon>
        <taxon>Metazoa</taxon>
        <taxon>Ecdysozoa</taxon>
        <taxon>Arthropoda</taxon>
        <taxon>Hexapoda</taxon>
        <taxon>Insecta</taxon>
        <taxon>Pterygota</taxon>
        <taxon>Neoptera</taxon>
        <taxon>Endopterygota</taxon>
        <taxon>Hymenoptera</taxon>
        <taxon>Apocrita</taxon>
        <taxon>Aculeata</taxon>
        <taxon>Apoidea</taxon>
        <taxon>Anthophila</taxon>
        <taxon>Apidae</taxon>
        <taxon>Heterotrigona</taxon>
    </lineage>
</organism>
<dbReference type="OrthoDB" id="10374608at2759"/>
<name>A0A6V7GY95_9HYME</name>
<keyword evidence="2" id="KW-1185">Reference proteome</keyword>
<reference evidence="1" key="1">
    <citation type="submission" date="2020-07" db="EMBL/GenBank/DDBJ databases">
        <authorList>
            <person name="Nazaruddin N."/>
        </authorList>
    </citation>
    <scope>NUCLEOTIDE SEQUENCE</scope>
</reference>
<proteinExistence type="predicted"/>
<feature type="non-terminal residue" evidence="1">
    <location>
        <position position="51"/>
    </location>
</feature>
<evidence type="ECO:0000313" key="2">
    <source>
        <dbReference type="Proteomes" id="UP000752696"/>
    </source>
</evidence>
<accession>A0A6V7GY95</accession>
<gene>
    <name evidence="1" type="ORF">MHI_LOCUS63014</name>
</gene>